<dbReference type="InterPro" id="IPR001260">
    <property type="entry name" value="Coprogen_oxidase_aer"/>
</dbReference>
<dbReference type="PIRSF" id="PIRSF000166">
    <property type="entry name" value="Coproporphyri_ox"/>
    <property type="match status" value="1"/>
</dbReference>
<feature type="binding site" evidence="7">
    <location>
        <begin position="271"/>
        <end position="273"/>
    </location>
    <ligand>
        <name>substrate</name>
    </ligand>
</feature>
<dbReference type="EMBL" id="PJAI02000018">
    <property type="protein sequence ID" value="TYK64791.1"/>
    <property type="molecule type" value="Genomic_DNA"/>
</dbReference>
<comment type="caution">
    <text evidence="8">The sequence shown here is derived from an EMBL/GenBank/DDBJ whole genome shotgun (WGS) entry which is preliminary data.</text>
</comment>
<dbReference type="GO" id="GO:0004109">
    <property type="term" value="F:coproporphyrinogen oxidase activity"/>
    <property type="evidence" value="ECO:0007669"/>
    <property type="project" value="UniProtKB-EC"/>
</dbReference>
<feature type="binding site" evidence="7">
    <location>
        <position position="105"/>
    </location>
    <ligand>
        <name>substrate</name>
    </ligand>
</feature>
<comment type="function">
    <text evidence="7">Involved in the heme biosynthesis. Catalyzes the aerobic oxidative decarboxylation of propionate groups of rings A and B of coproporphyrinogen-III to yield the vinyl groups in protoporphyrinogen-IX.</text>
</comment>
<dbReference type="Pfam" id="PF01218">
    <property type="entry name" value="Coprogen_oxidas"/>
    <property type="match status" value="1"/>
</dbReference>
<dbReference type="Gene3D" id="3.40.1500.10">
    <property type="entry name" value="Coproporphyrinogen III oxidase, aerobic"/>
    <property type="match status" value="1"/>
</dbReference>
<dbReference type="PANTHER" id="PTHR10755:SF0">
    <property type="entry name" value="OXYGEN-DEPENDENT COPROPORPHYRINOGEN-III OXIDASE, MITOCHONDRIAL"/>
    <property type="match status" value="1"/>
</dbReference>
<dbReference type="PRINTS" id="PR00073">
    <property type="entry name" value="COPRGNOXDASE"/>
</dbReference>
<protein>
    <recommendedName>
        <fullName evidence="7">Oxygen-dependent coproporphyrinogen-III oxidase</fullName>
        <shortName evidence="7">CPO</shortName>
        <shortName evidence="7">Coprogen oxidase</shortName>
        <shortName evidence="7">Coproporphyrinogenase</shortName>
        <ecNumber evidence="7">1.3.3.3</ecNumber>
    </recommendedName>
</protein>
<comment type="cofactor">
    <cofactor evidence="7">
        <name>a divalent metal cation</name>
        <dbReference type="ChEBI" id="CHEBI:60240"/>
    </cofactor>
</comment>
<dbReference type="SUPFAM" id="SSF102886">
    <property type="entry name" value="Coproporphyrinogen III oxidase"/>
    <property type="match status" value="1"/>
</dbReference>
<dbReference type="HAMAP" id="MF_00333">
    <property type="entry name" value="Coprogen_oxidas"/>
    <property type="match status" value="1"/>
</dbReference>
<keyword evidence="7" id="KW-0963">Cytoplasm</keyword>
<dbReference type="EC" id="1.3.3.3" evidence="7"/>
<evidence type="ECO:0000256" key="3">
    <source>
        <dbReference type="ARBA" id="ARBA00011738"/>
    </source>
</evidence>
<evidence type="ECO:0000256" key="7">
    <source>
        <dbReference type="HAMAP-Rule" id="MF_00333"/>
    </source>
</evidence>
<keyword evidence="6 7" id="KW-0627">Porphyrin biosynthesis</keyword>
<comment type="pathway">
    <text evidence="1 7">Porphyrin-containing compound metabolism; protoporphyrin-IX biosynthesis; protoporphyrinogen-IX from coproporphyrinogen-III (O2 route): step 1/1.</text>
</comment>
<dbReference type="RefSeq" id="WP_101343668.1">
    <property type="nucleotide sequence ID" value="NZ_PJAI02000018.1"/>
</dbReference>
<comment type="similarity">
    <text evidence="2 7">Belongs to the aerobic coproporphyrinogen-III oxidase family.</text>
</comment>
<dbReference type="InterPro" id="IPR018375">
    <property type="entry name" value="Coprogen_oxidase_CS"/>
</dbReference>
<feature type="binding site" evidence="7">
    <location>
        <position position="109"/>
    </location>
    <ligand>
        <name>a divalent metal cation</name>
        <dbReference type="ChEBI" id="CHEBI:60240"/>
    </ligand>
</feature>
<keyword evidence="7" id="KW-0479">Metal-binding</keyword>
<sequence>MNSQVNSSTPSTTPIEIAPIIEFFKSLQDKICSALTDADGSGEFIEDNWKRAEGGGGRTRVMTNGTIIEQGGVNFSVVSGDKLPPSATAHRPELAGRTWQACGVSLVIHPKNPHIPTSHANVRFFIAEKEGEAPVWWFGGGFDLTPFYPNDDDIKHWHQTAFDLCQPFGENVYNDHKKWCDEYFYLKHRDETRGVGGLFFDDLNQWDFDTCFDYVKAVGQGFIDAYVPIMQRGKDIEYGEAERQFQLYRRGRYVEFNLVFDRGTLFGLQSGGRTESILMSMPPLARWEYNFQADEGSAEAKLANYLSPKDWLDVLK</sequence>
<evidence type="ECO:0000256" key="5">
    <source>
        <dbReference type="ARBA" id="ARBA00023133"/>
    </source>
</evidence>
<dbReference type="InterPro" id="IPR036406">
    <property type="entry name" value="Coprogen_oxidase_aer_sf"/>
</dbReference>
<feature type="binding site" evidence="7">
    <location>
        <begin position="121"/>
        <end position="123"/>
    </location>
    <ligand>
        <name>substrate</name>
    </ligand>
</feature>
<dbReference type="PANTHER" id="PTHR10755">
    <property type="entry name" value="COPROPORPHYRINOGEN III OXIDASE, MITOCHONDRIAL"/>
    <property type="match status" value="1"/>
</dbReference>
<dbReference type="Proteomes" id="UP000815846">
    <property type="component" value="Unassembled WGS sequence"/>
</dbReference>
<keyword evidence="5 7" id="KW-0350">Heme biosynthesis</keyword>
<comment type="catalytic activity">
    <reaction evidence="7">
        <text>coproporphyrinogen III + O2 + 2 H(+) = protoporphyrinogen IX + 2 CO2 + 2 H2O</text>
        <dbReference type="Rhea" id="RHEA:18257"/>
        <dbReference type="ChEBI" id="CHEBI:15377"/>
        <dbReference type="ChEBI" id="CHEBI:15378"/>
        <dbReference type="ChEBI" id="CHEBI:15379"/>
        <dbReference type="ChEBI" id="CHEBI:16526"/>
        <dbReference type="ChEBI" id="CHEBI:57307"/>
        <dbReference type="ChEBI" id="CHEBI:57309"/>
        <dbReference type="EC" id="1.3.3.3"/>
    </reaction>
</comment>
<dbReference type="PROSITE" id="PS01021">
    <property type="entry name" value="COPROGEN_OXIDASE"/>
    <property type="match status" value="1"/>
</dbReference>
<evidence type="ECO:0000256" key="6">
    <source>
        <dbReference type="ARBA" id="ARBA00023244"/>
    </source>
</evidence>
<proteinExistence type="inferred from homology"/>
<evidence type="ECO:0000256" key="2">
    <source>
        <dbReference type="ARBA" id="ARBA00010644"/>
    </source>
</evidence>
<feature type="binding site" evidence="7">
    <location>
        <position position="188"/>
    </location>
    <ligand>
        <name>a divalent metal cation</name>
        <dbReference type="ChEBI" id="CHEBI:60240"/>
    </ligand>
</feature>
<keyword evidence="4 7" id="KW-0560">Oxidoreductase</keyword>
<evidence type="ECO:0000256" key="4">
    <source>
        <dbReference type="ARBA" id="ARBA00023002"/>
    </source>
</evidence>
<comment type="subunit">
    <text evidence="3 7">Homodimer.</text>
</comment>
<feature type="binding site" evidence="7">
    <location>
        <position position="119"/>
    </location>
    <ligand>
        <name>a divalent metal cation</name>
        <dbReference type="ChEBI" id="CHEBI:60240"/>
    </ligand>
</feature>
<reference evidence="8 9" key="1">
    <citation type="submission" date="2019-08" db="EMBL/GenBank/DDBJ databases">
        <title>Microbe sample from Colwellia echini.</title>
        <authorList>
            <person name="Christiansen L."/>
            <person name="Pathiraja D."/>
            <person name="Schultz-Johansen M."/>
            <person name="Choi I.-G."/>
            <person name="Stougaard P."/>
        </authorList>
    </citation>
    <scope>NUCLEOTIDE SEQUENCE [LARGE SCALE GENOMIC DNA]</scope>
    <source>
        <strain evidence="8 9">A3</strain>
    </source>
</reference>
<feature type="binding site" evidence="7">
    <location>
        <position position="158"/>
    </location>
    <ligand>
        <name>a divalent metal cation</name>
        <dbReference type="ChEBI" id="CHEBI:60240"/>
    </ligand>
</feature>
<evidence type="ECO:0000313" key="9">
    <source>
        <dbReference type="Proteomes" id="UP000815846"/>
    </source>
</evidence>
<keyword evidence="9" id="KW-1185">Reference proteome</keyword>
<comment type="subcellular location">
    <subcellularLocation>
        <location evidence="7">Cytoplasm</location>
    </subcellularLocation>
</comment>
<gene>
    <name evidence="7 8" type="primary">hemF</name>
    <name evidence="8" type="ORF">CWS31_013945</name>
</gene>
<name>A0ABY3MUA4_9GAMM</name>
<evidence type="ECO:0000256" key="1">
    <source>
        <dbReference type="ARBA" id="ARBA00005168"/>
    </source>
</evidence>
<feature type="active site" description="Proton donor" evidence="7">
    <location>
        <position position="119"/>
    </location>
</feature>
<organism evidence="8 9">
    <name type="scientific">Colwellia echini</name>
    <dbReference type="NCBI Taxonomy" id="1982103"/>
    <lineage>
        <taxon>Bacteria</taxon>
        <taxon>Pseudomonadati</taxon>
        <taxon>Pseudomonadota</taxon>
        <taxon>Gammaproteobacteria</taxon>
        <taxon>Alteromonadales</taxon>
        <taxon>Colwelliaceae</taxon>
        <taxon>Colwellia</taxon>
    </lineage>
</organism>
<accession>A0ABY3MUA4</accession>
<evidence type="ECO:0000313" key="8">
    <source>
        <dbReference type="EMBL" id="TYK64791.1"/>
    </source>
</evidence>
<dbReference type="NCBIfam" id="NF003727">
    <property type="entry name" value="PRK05330.1"/>
    <property type="match status" value="1"/>
</dbReference>
<feature type="region of interest" description="Important for dimerization" evidence="7">
    <location>
        <begin position="253"/>
        <end position="288"/>
    </location>
</feature>
<feature type="site" description="Important for dimerization" evidence="7">
    <location>
        <position position="188"/>
    </location>
</feature>